<name>A0A502GXA8_9BACT</name>
<dbReference type="RefSeq" id="WP_140466510.1">
    <property type="nucleotide sequence ID" value="NZ_RCYZ01000004.1"/>
</dbReference>
<dbReference type="Pfam" id="PF11153">
    <property type="entry name" value="DUF2931"/>
    <property type="match status" value="1"/>
</dbReference>
<proteinExistence type="predicted"/>
<dbReference type="InterPro" id="IPR021326">
    <property type="entry name" value="DUF2931"/>
</dbReference>
<organism evidence="1 2">
    <name type="scientific">Hymenobacter nivis</name>
    <dbReference type="NCBI Taxonomy" id="1850093"/>
    <lineage>
        <taxon>Bacteria</taxon>
        <taxon>Pseudomonadati</taxon>
        <taxon>Bacteroidota</taxon>
        <taxon>Cytophagia</taxon>
        <taxon>Cytophagales</taxon>
        <taxon>Hymenobacteraceae</taxon>
        <taxon>Hymenobacter</taxon>
    </lineage>
</organism>
<dbReference type="AlphaFoldDB" id="A0A502GXA8"/>
<evidence type="ECO:0000313" key="2">
    <source>
        <dbReference type="Proteomes" id="UP000317646"/>
    </source>
</evidence>
<keyword evidence="2" id="KW-1185">Reference proteome</keyword>
<evidence type="ECO:0000313" key="1">
    <source>
        <dbReference type="EMBL" id="TPG65860.1"/>
    </source>
</evidence>
<gene>
    <name evidence="1" type="ORF">EAH73_10730</name>
</gene>
<protein>
    <submittedName>
        <fullName evidence="1">DUF2931 family protein</fullName>
    </submittedName>
</protein>
<reference evidence="1 2" key="1">
    <citation type="journal article" date="2019" name="Environ. Microbiol.">
        <title>Species interactions and distinct microbial communities in high Arctic permafrost affected cryosols are associated with the CH4 and CO2 gas fluxes.</title>
        <authorList>
            <person name="Altshuler I."/>
            <person name="Hamel J."/>
            <person name="Turney S."/>
            <person name="Magnuson E."/>
            <person name="Levesque R."/>
            <person name="Greer C."/>
            <person name="Whyte L.G."/>
        </authorList>
    </citation>
    <scope>NUCLEOTIDE SEQUENCE [LARGE SCALE GENOMIC DNA]</scope>
    <source>
        <strain evidence="1 2">S9.2P</strain>
    </source>
</reference>
<sequence>MIKPPRFLRDFTWVNKLLLALAAIQVALMVAPVLRYQRWARQYWSTDAAGATDGVFDLLDGNFTSSGGDYTPLATGLVRAEADSIDSAGPAFPYQLTEHEDALRPVPRRLAVAWFSARERRFYRGAFTLPRARIDSLFAKYKDRTDTTGWHFYRQPRDYDALPAETEPGLVLSVQLSHGGKLSVAVLEASPKQYARPVVLARFQAAAYQPAWGQWRYAPYGAKNTQQYVDSLVSHLDSTQRMLSRRPLP</sequence>
<accession>A0A502GXA8</accession>
<comment type="caution">
    <text evidence="1">The sequence shown here is derived from an EMBL/GenBank/DDBJ whole genome shotgun (WGS) entry which is preliminary data.</text>
</comment>
<dbReference type="Proteomes" id="UP000317646">
    <property type="component" value="Unassembled WGS sequence"/>
</dbReference>
<dbReference type="OrthoDB" id="5702951at2"/>
<dbReference type="EMBL" id="RCYZ01000004">
    <property type="protein sequence ID" value="TPG65860.1"/>
    <property type="molecule type" value="Genomic_DNA"/>
</dbReference>